<feature type="compositionally biased region" description="Low complexity" evidence="1">
    <location>
        <begin position="437"/>
        <end position="452"/>
    </location>
</feature>
<reference evidence="2" key="1">
    <citation type="journal article" date="2016" name="J. Invertebr. Pathol.">
        <title>An alphabaculovirus isolated from dead Lymantria dispar larvae shows high genetic similarity to baculovirus previously isolated from Lymantria monacha - An example of adaptation to a new host.</title>
        <authorList>
            <person name="Rabalski L."/>
            <person name="Krejmer-Rabalska M."/>
            <person name="Skrzecz I."/>
            <person name="Wasag B."/>
            <person name="Szewczyk B."/>
        </authorList>
    </citation>
    <scope>NUCLEOTIDE SEQUENCE</scope>
    <source>
        <strain evidence="2">BNP</strain>
    </source>
</reference>
<sequence>MSYGAVVNDEVEQQYLFEGSDARDYLLNIKNNNDNYYNLVEMLNVLDRPVDWLSNKIKRVKNTPDKMMYFNRRETIDLLQFLNKLYDGQLTMTVALEDNAKTVAIASADAQRQRSSPDTITVKTVVENDANVVANNNQNQWKLDRLQGMVNKIIADNDKNNYKPTLEHLLVSLKQTPDNLTLYTEFLNVYKSYLAAYNSRINQVYNDIIDLASSSVVSEPTTADQQKQVNAVQNIDDDYYKPNDNTFNVVAAAAKTPEIAPAELPVDFEKPLPSKPIIASKPILDDVKQTPPPPPLSNAGMPPPPPPPPPPTPPPPLELIIDTSEKGDSLISTANPQLLRANLMEELRNKTAKLLSKATNAPEESIDQKLLKSKSSKLPEIIDPNDTRKMLLNEIHNPSVKLRKTQINQKKQEKTDSVGKANSSFFNVLNTRMKAVAGSSSEENSGISGASSWSEGENPADANDANLIALRDSLELKMFIMNDQVDSVEQKKLLKRIVKPSKQRLAYVERKLNQIQNKQTASNFNNPLINTEQLQKPLYLQDIELFKKSVLDLFNRKRYDVALEKLDEALQVDIQVPFIKELRDAIAKYVQLLETMNESNA</sequence>
<organism evidence="2">
    <name type="scientific">Lymantria dispar multicapsid nuclear polyhedrosis virus</name>
    <name type="common">LdMNPV</name>
    <dbReference type="NCBI Taxonomy" id="10449"/>
    <lineage>
        <taxon>Viruses</taxon>
        <taxon>Viruses incertae sedis</taxon>
        <taxon>Naldaviricetes</taxon>
        <taxon>Lefavirales</taxon>
        <taxon>Baculoviridae</taxon>
        <taxon>Alphabaculovirus</taxon>
        <taxon>Alphabaculovirus lydisparis</taxon>
    </lineage>
</organism>
<protein>
    <submittedName>
        <fullName evidence="2">Pp78-81</fullName>
    </submittedName>
</protein>
<organismHost>
    <name type="scientific">Lepidoptera</name>
    <name type="common">moths &amp; butterflies</name>
    <dbReference type="NCBI Taxonomy" id="7088"/>
</organismHost>
<feature type="compositionally biased region" description="Pro residues" evidence="1">
    <location>
        <begin position="290"/>
        <end position="317"/>
    </location>
</feature>
<dbReference type="SUPFAM" id="SSF101447">
    <property type="entry name" value="Formin homology 2 domain (FH2 domain)"/>
    <property type="match status" value="1"/>
</dbReference>
<proteinExistence type="predicted"/>
<name>A0A1B1MQL7_NPVLD</name>
<feature type="region of interest" description="Disordered" evidence="1">
    <location>
        <begin position="437"/>
        <end position="459"/>
    </location>
</feature>
<evidence type="ECO:0000256" key="1">
    <source>
        <dbReference type="SAM" id="MobiDB-lite"/>
    </source>
</evidence>
<accession>A0A1B1MQL7</accession>
<feature type="region of interest" description="Disordered" evidence="1">
    <location>
        <begin position="279"/>
        <end position="321"/>
    </location>
</feature>
<evidence type="ECO:0000313" key="2">
    <source>
        <dbReference type="EMBL" id="ANS70891.1"/>
    </source>
</evidence>
<dbReference type="EMBL" id="KU377538">
    <property type="protein sequence ID" value="ANS70891.1"/>
    <property type="molecule type" value="Genomic_DNA"/>
</dbReference>